<evidence type="ECO:0000313" key="1">
    <source>
        <dbReference type="EMBL" id="KAF1017116.1"/>
    </source>
</evidence>
<gene>
    <name evidence="1" type="ORF">GAK31_00375</name>
</gene>
<dbReference type="EMBL" id="WNDS01000001">
    <property type="protein sequence ID" value="KAF1017116.1"/>
    <property type="molecule type" value="Genomic_DNA"/>
</dbReference>
<dbReference type="AlphaFoldDB" id="A0A7V8FJC6"/>
<comment type="caution">
    <text evidence="1">The sequence shown here is derived from an EMBL/GenBank/DDBJ whole genome shotgun (WGS) entry which is preliminary data.</text>
</comment>
<dbReference type="Proteomes" id="UP000487117">
    <property type="component" value="Unassembled WGS sequence"/>
</dbReference>
<sequence>MALGLAALVAARLQWPPPAPEPLAFQSIADDRYAQLRRRAIQFVQARQRQGFLFVERHEDVTFHIRCRGVPVLWLERRPQYLLLQASLDARQRAPAVLQLRGLLQRQLEPVAPLEQLLAGVPEPVLLDRVLQRLAGEVPASARCGTP</sequence>
<organism evidence="1 2">
    <name type="scientific">Stenotrophomonas maltophilia</name>
    <name type="common">Pseudomonas maltophilia</name>
    <name type="synonym">Xanthomonas maltophilia</name>
    <dbReference type="NCBI Taxonomy" id="40324"/>
    <lineage>
        <taxon>Bacteria</taxon>
        <taxon>Pseudomonadati</taxon>
        <taxon>Pseudomonadota</taxon>
        <taxon>Gammaproteobacteria</taxon>
        <taxon>Lysobacterales</taxon>
        <taxon>Lysobacteraceae</taxon>
        <taxon>Stenotrophomonas</taxon>
        <taxon>Stenotrophomonas maltophilia group</taxon>
    </lineage>
</organism>
<accession>A0A7V8FJC6</accession>
<protein>
    <submittedName>
        <fullName evidence="1">Uncharacterized protein</fullName>
    </submittedName>
</protein>
<reference evidence="2" key="1">
    <citation type="journal article" date="2020" name="MBio">
        <title>Horizontal gene transfer to a defensive symbiont with a reduced genome amongst a multipartite beetle microbiome.</title>
        <authorList>
            <person name="Waterworth S.C."/>
            <person name="Florez L.V."/>
            <person name="Rees E.R."/>
            <person name="Hertweck C."/>
            <person name="Kaltenpoth M."/>
            <person name="Kwan J.C."/>
        </authorList>
    </citation>
    <scope>NUCLEOTIDE SEQUENCE [LARGE SCALE GENOMIC DNA]</scope>
</reference>
<name>A0A7V8FJC6_STEMA</name>
<evidence type="ECO:0000313" key="2">
    <source>
        <dbReference type="Proteomes" id="UP000487117"/>
    </source>
</evidence>
<proteinExistence type="predicted"/>